<dbReference type="InterPro" id="IPR007507">
    <property type="entry name" value="Glycos_transf_N"/>
</dbReference>
<keyword evidence="8" id="KW-0448">Lipopolysaccharide biosynthesis</keyword>
<sequence length="436" mass="46476">MTASLLLPLYRAASACFGPVSPLFLRWRANVGREPRARIGERLGRPSLGRPEGGLAWLHGASAAEVMALAPLVERLGSAGLTVLATTRSATPASLAMLRLPPRSLHQLAPLDVPKFMARFLDHWRPDIVLLAESEIWPNLIVEARRRETPLALVNAKLSARSFLLWRKAPGLIGALMRCIDLCLAQTDADAARFEAFGAQRAQAVGNAIYDLAPPPADASALARLAARIGARPAWVAAATYPGEEEIALEVHRRVARHFPGLLTIIAPRRAKRGFDLALRAAKLGLTARHRAGDRETEPLPDIYIAATIGEAGLFYRAAGVVFLGKSLCREGGENPIPPAKLGCAILHGPDVGDFEEAYAALDAAGGAATVFDAESLASELALLLFDAGEQRAMARAAADAMERLSGASNKIMQAIEPYIAQAMVSRDSVAIGIPK</sequence>
<dbReference type="PANTHER" id="PTHR42755:SF1">
    <property type="entry name" value="3-DEOXY-D-MANNO-OCTULOSONIC ACID TRANSFERASE, MITOCHONDRIAL-RELATED"/>
    <property type="match status" value="1"/>
</dbReference>
<evidence type="ECO:0000256" key="8">
    <source>
        <dbReference type="RuleBase" id="RU365103"/>
    </source>
</evidence>
<evidence type="ECO:0000256" key="5">
    <source>
        <dbReference type="ARBA" id="ARBA00022679"/>
    </source>
</evidence>
<evidence type="ECO:0000259" key="9">
    <source>
        <dbReference type="Pfam" id="PF04413"/>
    </source>
</evidence>
<dbReference type="RefSeq" id="WP_407338118.1">
    <property type="nucleotide sequence ID" value="NZ_CP136862.1"/>
</dbReference>
<keyword evidence="11" id="KW-1185">Reference proteome</keyword>
<dbReference type="SUPFAM" id="SSF53756">
    <property type="entry name" value="UDP-Glycosyltransferase/glycogen phosphorylase"/>
    <property type="match status" value="1"/>
</dbReference>
<evidence type="ECO:0000313" key="11">
    <source>
        <dbReference type="Proteomes" id="UP001626536"/>
    </source>
</evidence>
<comment type="pathway">
    <text evidence="2 8">Bacterial outer membrane biogenesis; LPS core biosynthesis.</text>
</comment>
<dbReference type="InterPro" id="IPR039901">
    <property type="entry name" value="Kdotransferase"/>
</dbReference>
<evidence type="ECO:0000256" key="2">
    <source>
        <dbReference type="ARBA" id="ARBA00004713"/>
    </source>
</evidence>
<keyword evidence="8" id="KW-1003">Cell membrane</keyword>
<comment type="similarity">
    <text evidence="8">Belongs to the glycosyltransferase group 1 family.</text>
</comment>
<keyword evidence="8" id="KW-0472">Membrane</keyword>
<evidence type="ECO:0000256" key="4">
    <source>
        <dbReference type="ARBA" id="ARBA00019077"/>
    </source>
</evidence>
<evidence type="ECO:0000256" key="7">
    <source>
        <dbReference type="ARBA" id="ARBA00049183"/>
    </source>
</evidence>
<name>A0ABZ0HPY4_9HYPH</name>
<comment type="subcellular location">
    <subcellularLocation>
        <location evidence="8">Cell membrane</location>
    </subcellularLocation>
</comment>
<dbReference type="PANTHER" id="PTHR42755">
    <property type="entry name" value="3-DEOXY-MANNO-OCTULOSONATE CYTIDYLYLTRANSFERASE"/>
    <property type="match status" value="1"/>
</dbReference>
<dbReference type="EMBL" id="CP136862">
    <property type="protein sequence ID" value="WOJ88679.1"/>
    <property type="molecule type" value="Genomic_DNA"/>
</dbReference>
<dbReference type="Gene3D" id="3.40.50.2000">
    <property type="entry name" value="Glycogen Phosphorylase B"/>
    <property type="match status" value="1"/>
</dbReference>
<evidence type="ECO:0000313" key="10">
    <source>
        <dbReference type="EMBL" id="WOJ88679.1"/>
    </source>
</evidence>
<gene>
    <name evidence="10" type="ORF">RZS28_12740</name>
</gene>
<feature type="domain" description="3-deoxy-D-manno-octulosonic-acid transferase N-terminal" evidence="9">
    <location>
        <begin position="38"/>
        <end position="210"/>
    </location>
</feature>
<dbReference type="EC" id="2.4.99.12" evidence="3 8"/>
<proteinExistence type="inferred from homology"/>
<evidence type="ECO:0000256" key="3">
    <source>
        <dbReference type="ARBA" id="ARBA00012621"/>
    </source>
</evidence>
<dbReference type="Proteomes" id="UP001626536">
    <property type="component" value="Chromosome"/>
</dbReference>
<accession>A0ABZ0HPY4</accession>
<reference evidence="10 11" key="1">
    <citation type="submission" date="2023-10" db="EMBL/GenBank/DDBJ databases">
        <title>Novel methanotroph of the genus Methylocapsa from a subarctic wetland.</title>
        <authorList>
            <person name="Belova S.E."/>
            <person name="Oshkin I.Y."/>
            <person name="Miroshnikov K."/>
            <person name="Dedysh S.N."/>
        </authorList>
    </citation>
    <scope>NUCLEOTIDE SEQUENCE [LARGE SCALE GENOMIC DNA]</scope>
    <source>
        <strain evidence="10 11">RX1</strain>
    </source>
</reference>
<comment type="catalytic activity">
    <reaction evidence="7 8">
        <text>lipid IVA (E. coli) + CMP-3-deoxy-beta-D-manno-octulosonate = alpha-Kdo-(2-&gt;6)-lipid IVA (E. coli) + CMP + H(+)</text>
        <dbReference type="Rhea" id="RHEA:28066"/>
        <dbReference type="ChEBI" id="CHEBI:15378"/>
        <dbReference type="ChEBI" id="CHEBI:58603"/>
        <dbReference type="ChEBI" id="CHEBI:60364"/>
        <dbReference type="ChEBI" id="CHEBI:60377"/>
        <dbReference type="ChEBI" id="CHEBI:85987"/>
        <dbReference type="EC" id="2.4.99.12"/>
    </reaction>
</comment>
<dbReference type="Pfam" id="PF04413">
    <property type="entry name" value="Glycos_transf_N"/>
    <property type="match status" value="1"/>
</dbReference>
<dbReference type="InterPro" id="IPR038107">
    <property type="entry name" value="Glycos_transf_N_sf"/>
</dbReference>
<comment type="function">
    <text evidence="1 8">Involved in lipopolysaccharide (LPS) biosynthesis. Catalyzes the transfer of 3-deoxy-D-manno-octulosonate (Kdo) residue(s) from CMP-Kdo to lipid IV(A), the tetraacyldisaccharide-1,4'-bisphosphate precursor of lipid A.</text>
</comment>
<evidence type="ECO:0000256" key="6">
    <source>
        <dbReference type="ARBA" id="ARBA00031445"/>
    </source>
</evidence>
<evidence type="ECO:0000256" key="1">
    <source>
        <dbReference type="ARBA" id="ARBA00003394"/>
    </source>
</evidence>
<organism evidence="10 11">
    <name type="scientific">Methylocapsa polymorpha</name>
    <dbReference type="NCBI Taxonomy" id="3080828"/>
    <lineage>
        <taxon>Bacteria</taxon>
        <taxon>Pseudomonadati</taxon>
        <taxon>Pseudomonadota</taxon>
        <taxon>Alphaproteobacteria</taxon>
        <taxon>Hyphomicrobiales</taxon>
        <taxon>Beijerinckiaceae</taxon>
        <taxon>Methylocapsa</taxon>
    </lineage>
</organism>
<keyword evidence="5 8" id="KW-0808">Transferase</keyword>
<protein>
    <recommendedName>
        <fullName evidence="4 8">3-deoxy-D-manno-octulosonic acid transferase</fullName>
        <shortName evidence="8">Kdo transferase</shortName>
        <ecNumber evidence="3 8">2.4.99.12</ecNumber>
    </recommendedName>
    <alternativeName>
        <fullName evidence="6 8">Lipid IV(A) 3-deoxy-D-manno-octulosonic acid transferase</fullName>
    </alternativeName>
</protein>
<dbReference type="Gene3D" id="3.40.50.11720">
    <property type="entry name" value="3-Deoxy-D-manno-octulosonic-acid transferase, N-terminal domain"/>
    <property type="match status" value="1"/>
</dbReference>